<keyword evidence="2" id="KW-0472">Membrane</keyword>
<dbReference type="InterPro" id="IPR036259">
    <property type="entry name" value="MFS_trans_sf"/>
</dbReference>
<keyword evidence="2" id="KW-0812">Transmembrane</keyword>
<gene>
    <name evidence="3" type="ORF">HMPREF1015_02639</name>
</gene>
<dbReference type="Gene3D" id="1.20.1250.20">
    <property type="entry name" value="MFS general substrate transporter like domains"/>
    <property type="match status" value="1"/>
</dbReference>
<evidence type="ECO:0000256" key="2">
    <source>
        <dbReference type="SAM" id="Phobius"/>
    </source>
</evidence>
<dbReference type="InterPro" id="IPR011701">
    <property type="entry name" value="MFS"/>
</dbReference>
<dbReference type="GO" id="GO:0022857">
    <property type="term" value="F:transmembrane transporter activity"/>
    <property type="evidence" value="ECO:0007669"/>
    <property type="project" value="InterPro"/>
</dbReference>
<feature type="transmembrane region" description="Helical" evidence="2">
    <location>
        <begin position="135"/>
        <end position="156"/>
    </location>
</feature>
<evidence type="ECO:0008006" key="5">
    <source>
        <dbReference type="Google" id="ProtNLM"/>
    </source>
</evidence>
<sequence>MTNREKGFIYSCLLFTLISEMLLSPFYPQLFSGYFQVDGVQATSFFIICCRLVVIVKTPLWAMIWKLRDFQKCIPILLTAMGGCKILLPMGHTFLYFLIVSLILLCFQSGIYLLYPTLVAASKNEEEKVRATTTYLWIFHGSVVVSGMAGSFMVNQPFPFDSYYVFAFIDFVFAIASGFVFSRNEAMRKRGCVKKKEDSVKRKSRRWSVEFLGYLLTVFLFYIGHNAIRPYFTVFLDDRFGLTKQVSSLLYVLPSIVAIVLQFLLPKRYLKTHMKAIFISLTGITGGLLIIQSAARSIWLFVFIRILYGMCFL</sequence>
<dbReference type="EMBL" id="ACWF01000100">
    <property type="protein sequence ID" value="EHL77999.1"/>
    <property type="molecule type" value="Genomic_DNA"/>
</dbReference>
<dbReference type="RefSeq" id="WP_003354233.1">
    <property type="nucleotide sequence ID" value="NZ_JH414754.1"/>
</dbReference>
<keyword evidence="4" id="KW-1185">Reference proteome</keyword>
<feature type="transmembrane region" description="Helical" evidence="2">
    <location>
        <begin position="39"/>
        <end position="58"/>
    </location>
</feature>
<feature type="transmembrane region" description="Helical" evidence="2">
    <location>
        <begin position="248"/>
        <end position="265"/>
    </location>
</feature>
<feature type="transmembrane region" description="Helical" evidence="2">
    <location>
        <begin position="162"/>
        <end position="181"/>
    </location>
</feature>
<name>G9QLI4_9BACI</name>
<organism evidence="3 4">
    <name type="scientific">Bacillus smithii 7_3_47FAA</name>
    <dbReference type="NCBI Taxonomy" id="665952"/>
    <lineage>
        <taxon>Bacteria</taxon>
        <taxon>Bacillati</taxon>
        <taxon>Bacillota</taxon>
        <taxon>Bacilli</taxon>
        <taxon>Bacillales</taxon>
        <taxon>Bacillaceae</taxon>
        <taxon>Bacillus</taxon>
    </lineage>
</organism>
<dbReference type="AlphaFoldDB" id="G9QLI4"/>
<evidence type="ECO:0000256" key="1">
    <source>
        <dbReference type="ARBA" id="ARBA00004651"/>
    </source>
</evidence>
<feature type="transmembrane region" description="Helical" evidence="2">
    <location>
        <begin position="70"/>
        <end position="88"/>
    </location>
</feature>
<dbReference type="Pfam" id="PF07690">
    <property type="entry name" value="MFS_1"/>
    <property type="match status" value="1"/>
</dbReference>
<dbReference type="HOGENOM" id="CLU_056337_0_0_9"/>
<evidence type="ECO:0000313" key="4">
    <source>
        <dbReference type="Proteomes" id="UP000011747"/>
    </source>
</evidence>
<comment type="subcellular location">
    <subcellularLocation>
        <location evidence="1">Cell membrane</location>
        <topology evidence="1">Multi-pass membrane protein</topology>
    </subcellularLocation>
</comment>
<accession>G9QLI4</accession>
<dbReference type="PATRIC" id="fig|665952.3.peg.1910"/>
<dbReference type="GO" id="GO:0005886">
    <property type="term" value="C:plasma membrane"/>
    <property type="evidence" value="ECO:0007669"/>
    <property type="project" value="UniProtKB-SubCell"/>
</dbReference>
<feature type="transmembrane region" description="Helical" evidence="2">
    <location>
        <begin position="7"/>
        <end position="27"/>
    </location>
</feature>
<protein>
    <recommendedName>
        <fullName evidence="5">Major facilitator superfamily associated domain-containing protein</fullName>
    </recommendedName>
</protein>
<feature type="transmembrane region" description="Helical" evidence="2">
    <location>
        <begin position="211"/>
        <end position="228"/>
    </location>
</feature>
<reference evidence="3 4" key="1">
    <citation type="submission" date="2011-09" db="EMBL/GenBank/DDBJ databases">
        <title>The Genome Sequence of Bacillus smithii 7_3_47FAA.</title>
        <authorList>
            <consortium name="The Broad Institute Genome Sequencing Platform"/>
            <person name="Earl A."/>
            <person name="Ward D."/>
            <person name="Feldgarden M."/>
            <person name="Gevers D."/>
            <person name="Daigneault M."/>
            <person name="Strauss J."/>
            <person name="Allen-Vercoe E."/>
            <person name="Young S.K."/>
            <person name="Zeng Q."/>
            <person name="Gargeya S."/>
            <person name="Fitzgerald M."/>
            <person name="Haas B."/>
            <person name="Abouelleil A."/>
            <person name="Alvarado L."/>
            <person name="Arachchi H.M."/>
            <person name="Berlin A."/>
            <person name="Brown A."/>
            <person name="Chapman S.B."/>
            <person name="Chen Z."/>
            <person name="Dunbar C."/>
            <person name="Freedman E."/>
            <person name="Gearin G."/>
            <person name="Goldberg J."/>
            <person name="Griggs A."/>
            <person name="Gujja S."/>
            <person name="Heiman D."/>
            <person name="Howarth C."/>
            <person name="Larson L."/>
            <person name="Lui A."/>
            <person name="MacDonald P.J.P."/>
            <person name="Montmayeur A."/>
            <person name="Murphy C."/>
            <person name="Neiman D."/>
            <person name="Pearson M."/>
            <person name="Priest M."/>
            <person name="Roberts A."/>
            <person name="Saif S."/>
            <person name="Shea T."/>
            <person name="Shenoy N."/>
            <person name="Sisk P."/>
            <person name="Stolte C."/>
            <person name="Sykes S."/>
            <person name="Wortman J."/>
            <person name="Nusbaum C."/>
            <person name="Birren B."/>
        </authorList>
    </citation>
    <scope>NUCLEOTIDE SEQUENCE [LARGE SCALE GENOMIC DNA]</scope>
    <source>
        <strain evidence="3 4">7_3_47FAA</strain>
    </source>
</reference>
<dbReference type="Proteomes" id="UP000011747">
    <property type="component" value="Unassembled WGS sequence"/>
</dbReference>
<feature type="transmembrane region" description="Helical" evidence="2">
    <location>
        <begin position="277"/>
        <end position="308"/>
    </location>
</feature>
<dbReference type="SUPFAM" id="SSF103473">
    <property type="entry name" value="MFS general substrate transporter"/>
    <property type="match status" value="1"/>
</dbReference>
<proteinExistence type="predicted"/>
<keyword evidence="2" id="KW-1133">Transmembrane helix</keyword>
<evidence type="ECO:0000313" key="3">
    <source>
        <dbReference type="EMBL" id="EHL77999.1"/>
    </source>
</evidence>
<feature type="transmembrane region" description="Helical" evidence="2">
    <location>
        <begin position="94"/>
        <end position="115"/>
    </location>
</feature>
<comment type="caution">
    <text evidence="3">The sequence shown here is derived from an EMBL/GenBank/DDBJ whole genome shotgun (WGS) entry which is preliminary data.</text>
</comment>